<dbReference type="InterPro" id="IPR007822">
    <property type="entry name" value="LANC-like"/>
</dbReference>
<feature type="binding site" evidence="1">
    <location>
        <position position="890"/>
    </location>
    <ligand>
        <name>Zn(2+)</name>
        <dbReference type="ChEBI" id="CHEBI:29105"/>
    </ligand>
</feature>
<protein>
    <submittedName>
        <fullName evidence="4">Lanthionine synthetase C-like protein</fullName>
    </submittedName>
</protein>
<dbReference type="Gene3D" id="1.50.10.10">
    <property type="match status" value="1"/>
</dbReference>
<reference evidence="4 5" key="1">
    <citation type="submission" date="2017-03" db="EMBL/GenBank/DDBJ databases">
        <authorList>
            <person name="Afonso C.L."/>
            <person name="Miller P.J."/>
            <person name="Scott M.A."/>
            <person name="Spackman E."/>
            <person name="Goraichik I."/>
            <person name="Dimitrov K.M."/>
            <person name="Suarez D.L."/>
            <person name="Swayne D.E."/>
        </authorList>
    </citation>
    <scope>NUCLEOTIDE SEQUENCE [LARGE SCALE GENOMIC DNA]</scope>
    <source>
        <strain evidence="4 5">CECT 7745</strain>
    </source>
</reference>
<feature type="compositionally biased region" description="Basic and acidic residues" evidence="2">
    <location>
        <begin position="48"/>
        <end position="57"/>
    </location>
</feature>
<dbReference type="InterPro" id="IPR017146">
    <property type="entry name" value="Lanti_2_LanM"/>
</dbReference>
<dbReference type="GO" id="GO:0046872">
    <property type="term" value="F:metal ion binding"/>
    <property type="evidence" value="ECO:0007669"/>
    <property type="project" value="UniProtKB-KW"/>
</dbReference>
<dbReference type="GO" id="GO:0005975">
    <property type="term" value="P:carbohydrate metabolic process"/>
    <property type="evidence" value="ECO:0007669"/>
    <property type="project" value="InterPro"/>
</dbReference>
<evidence type="ECO:0000259" key="3">
    <source>
        <dbReference type="Pfam" id="PF13575"/>
    </source>
</evidence>
<dbReference type="SUPFAM" id="SSF158745">
    <property type="entry name" value="LanC-like"/>
    <property type="match status" value="1"/>
</dbReference>
<dbReference type="AlphaFoldDB" id="A0A1X7BTB7"/>
<dbReference type="InterPro" id="IPR012341">
    <property type="entry name" value="6hp_glycosidase-like_sf"/>
</dbReference>
<feature type="domain" description="Lantibiotic biosynthesis protein dehydration" evidence="3">
    <location>
        <begin position="170"/>
        <end position="546"/>
    </location>
</feature>
<evidence type="ECO:0000256" key="2">
    <source>
        <dbReference type="SAM" id="MobiDB-lite"/>
    </source>
</evidence>
<sequence>MAGSPRSERAAATQTIEPRGDTGAGETAPGDRDATASVTHAWMLEAVRAGREPDGKDSPPAQPGGIPFEDLLLPVARAARRRRSARFGEPAAFVEEAALQGLDKILFFRLSDLVAPTLLLGFSLYRLVREPNALSHGIPVPCDPASTRVYDAYVSALRDGRIADELAERPVLAELWARITNQWIEATGEFLMRLAADRETISATFLDGRGHGRVTSVEGGLSDPHCGGRIVLKVTYNGGQSIGYKPRDLSLDVAWRDFRSWLDSQGAPSAIRAPEVLARDGYGWVEWIEARPCANRDEANCFFERGGAVLCLLHLLRGADLHFENVIASGDWPVPVDLETLFQPVPRGDPATCPAGSAIDLAAQWVRDSVLSTGFLPRWLAVPGGHLLAVGGLFSEAHTLSPHRRFTHVNTDAMDHEPVQVRPPEAGNAATLDGTPLAAGAFTREILNGYARMYRFLLDRRAAFLADDGPLAGFRGRPVRVVLRPTVLYASLLRRATGPGNLRDWQMFRAGFGLLARQGSFTARDRVVADEIGGMEYLDIPYFTTRTDSTALVLSDGQRIGNFFRASAFDDAVGLAARMSEEHLSDMLGTIAAALTPQDSLHVSWPIAGDSASRAAGGDMAADVARDLFEKLEAAVIRGHDGTIWIGAVPLGRGARSQIEPVGFDLYSGTTGIALFFAACFKTQGIEQARQAALSALAPLRAVLRDPERRKRLVDTMGIGGLSGAGSLIYAFTCIADLVGDAGLLDEAGTIAREIRLERIELDRVYDVVGGVAGAGLALLALHRETGEAWLLERAYACGAHLVASTGITDTGHRAWVGVNDRALTGVSHGASGIALALSRLGAVCGEASFRAAACEGLDFEDALFSEQAGNWPDRRTEGADAGGFAYQWCHGAPGIALVRSELYTQLGRPQESALLDAALETTERSGAAARDHLCCGTFGRIDVLLTCGLRLGRAELADRAVAMSRDALHAARRRGGFAYPNGAGAFAPGFFCGRAGIGYQLLRLGNPDALRSILAWD</sequence>
<evidence type="ECO:0000313" key="4">
    <source>
        <dbReference type="EMBL" id="SMC12867.1"/>
    </source>
</evidence>
<dbReference type="PIRSF" id="PIRSF037228">
    <property type="entry name" value="Lant_mod_RumM"/>
    <property type="match status" value="1"/>
</dbReference>
<accession>A0A1X7BTB7</accession>
<keyword evidence="1" id="KW-0479">Metal-binding</keyword>
<dbReference type="GO" id="GO:0031179">
    <property type="term" value="P:peptide modification"/>
    <property type="evidence" value="ECO:0007669"/>
    <property type="project" value="InterPro"/>
</dbReference>
<keyword evidence="5" id="KW-1185">Reference proteome</keyword>
<dbReference type="NCBIfam" id="TIGR03897">
    <property type="entry name" value="lanti_2_LanM"/>
    <property type="match status" value="1"/>
</dbReference>
<gene>
    <name evidence="4" type="ORF">ROA7745_02699</name>
</gene>
<dbReference type="InterPro" id="IPR025410">
    <property type="entry name" value="Lant_dehyd"/>
</dbReference>
<keyword evidence="1" id="KW-0862">Zinc</keyword>
<dbReference type="SMART" id="SM01260">
    <property type="entry name" value="LANC_like"/>
    <property type="match status" value="1"/>
</dbReference>
<organism evidence="4 5">
    <name type="scientific">Roseovarius aestuarii</name>
    <dbReference type="NCBI Taxonomy" id="475083"/>
    <lineage>
        <taxon>Bacteria</taxon>
        <taxon>Pseudomonadati</taxon>
        <taxon>Pseudomonadota</taxon>
        <taxon>Alphaproteobacteria</taxon>
        <taxon>Rhodobacterales</taxon>
        <taxon>Roseobacteraceae</taxon>
        <taxon>Roseovarius</taxon>
    </lineage>
</organism>
<dbReference type="Proteomes" id="UP000193224">
    <property type="component" value="Unassembled WGS sequence"/>
</dbReference>
<dbReference type="EMBL" id="FWXB01000010">
    <property type="protein sequence ID" value="SMC12867.1"/>
    <property type="molecule type" value="Genomic_DNA"/>
</dbReference>
<dbReference type="OrthoDB" id="9148343at2"/>
<dbReference type="CDD" id="cd04792">
    <property type="entry name" value="LanM-like"/>
    <property type="match status" value="1"/>
</dbReference>
<evidence type="ECO:0000256" key="1">
    <source>
        <dbReference type="PIRSR" id="PIRSR607822-1"/>
    </source>
</evidence>
<name>A0A1X7BTB7_9RHOB</name>
<proteinExistence type="predicted"/>
<dbReference type="RefSeq" id="WP_085800819.1">
    <property type="nucleotide sequence ID" value="NZ_FWXB01000010.1"/>
</dbReference>
<dbReference type="PRINTS" id="PR01955">
    <property type="entry name" value="LANCFRANKIA"/>
</dbReference>
<dbReference type="Pfam" id="PF05147">
    <property type="entry name" value="LANC_like"/>
    <property type="match status" value="1"/>
</dbReference>
<dbReference type="Pfam" id="PF13575">
    <property type="entry name" value="DUF4135"/>
    <property type="match status" value="1"/>
</dbReference>
<dbReference type="PRINTS" id="PR01950">
    <property type="entry name" value="LANCSUPER"/>
</dbReference>
<feature type="region of interest" description="Disordered" evidence="2">
    <location>
        <begin position="1"/>
        <end position="68"/>
    </location>
</feature>
<evidence type="ECO:0000313" key="5">
    <source>
        <dbReference type="Proteomes" id="UP000193224"/>
    </source>
</evidence>